<comment type="cofactor">
    <cofactor evidence="1">
        <name>FAD</name>
        <dbReference type="ChEBI" id="CHEBI:57692"/>
    </cofactor>
</comment>
<keyword evidence="3" id="KW-0274">FAD</keyword>
<reference evidence="6 7" key="1">
    <citation type="submission" date="2025-04" db="UniProtKB">
        <authorList>
            <consortium name="RefSeq"/>
        </authorList>
    </citation>
    <scope>IDENTIFICATION</scope>
    <source>
        <tissue evidence="6 7">Fruit stalk</tissue>
    </source>
</reference>
<evidence type="ECO:0000313" key="7">
    <source>
        <dbReference type="RefSeq" id="XP_022743554.1"/>
    </source>
</evidence>
<organism evidence="5 14">
    <name type="scientific">Durio zibethinus</name>
    <name type="common">Durian</name>
    <dbReference type="NCBI Taxonomy" id="66656"/>
    <lineage>
        <taxon>Eukaryota</taxon>
        <taxon>Viridiplantae</taxon>
        <taxon>Streptophyta</taxon>
        <taxon>Embryophyta</taxon>
        <taxon>Tracheophyta</taxon>
        <taxon>Spermatophyta</taxon>
        <taxon>Magnoliopsida</taxon>
        <taxon>eudicotyledons</taxon>
        <taxon>Gunneridae</taxon>
        <taxon>Pentapetalae</taxon>
        <taxon>rosids</taxon>
        <taxon>malvids</taxon>
        <taxon>Malvales</taxon>
        <taxon>Malvaceae</taxon>
        <taxon>Helicteroideae</taxon>
        <taxon>Durio</taxon>
    </lineage>
</organism>
<evidence type="ECO:0000313" key="5">
    <source>
        <dbReference type="Proteomes" id="UP000515121"/>
    </source>
</evidence>
<dbReference type="KEGG" id="dzi:111294501"/>
<evidence type="ECO:0000313" key="21">
    <source>
        <dbReference type="RefSeq" id="XP_022743570.1"/>
    </source>
</evidence>
<evidence type="ECO:0000313" key="23">
    <source>
        <dbReference type="RefSeq" id="XP_022743572.1"/>
    </source>
</evidence>
<evidence type="ECO:0000313" key="9">
    <source>
        <dbReference type="RefSeq" id="XP_022743557.1"/>
    </source>
</evidence>
<dbReference type="RefSeq" id="XP_022743554.1">
    <property type="nucleotide sequence ID" value="XM_022887819.1"/>
</dbReference>
<dbReference type="RefSeq" id="XP_022743568.1">
    <property type="nucleotide sequence ID" value="XM_022887833.1"/>
</dbReference>
<evidence type="ECO:0000313" key="16">
    <source>
        <dbReference type="RefSeq" id="XP_022743565.1"/>
    </source>
</evidence>
<dbReference type="Gene3D" id="3.40.50.410">
    <property type="entry name" value="von Willebrand factor, type A domain"/>
    <property type="match status" value="1"/>
</dbReference>
<keyword evidence="2" id="KW-0285">Flavoprotein</keyword>
<evidence type="ECO:0000313" key="22">
    <source>
        <dbReference type="RefSeq" id="XP_022743571.1"/>
    </source>
</evidence>
<name>A0A6P5YSN0_DURZI</name>
<dbReference type="GO" id="GO:0016491">
    <property type="term" value="F:oxidoreductase activity"/>
    <property type="evidence" value="ECO:0007669"/>
    <property type="project" value="UniProtKB-KW"/>
</dbReference>
<dbReference type="RefSeq" id="XP_022743553.1">
    <property type="nucleotide sequence ID" value="XM_022887818.1"/>
</dbReference>
<dbReference type="InterPro" id="IPR036465">
    <property type="entry name" value="vWFA_dom_sf"/>
</dbReference>
<evidence type="ECO:0000313" key="14">
    <source>
        <dbReference type="RefSeq" id="XP_022743563.1"/>
    </source>
</evidence>
<evidence type="ECO:0000256" key="4">
    <source>
        <dbReference type="ARBA" id="ARBA00023002"/>
    </source>
</evidence>
<dbReference type="RefSeq" id="XP_022743573.1">
    <property type="nucleotide sequence ID" value="XM_022887838.1"/>
</dbReference>
<dbReference type="RefSeq" id="XP_022743564.1">
    <property type="nucleotide sequence ID" value="XM_022887829.1"/>
</dbReference>
<dbReference type="RefSeq" id="XP_022743558.1">
    <property type="nucleotide sequence ID" value="XM_022887823.1"/>
</dbReference>
<accession>A0A6P5YSN0</accession>
<evidence type="ECO:0000313" key="25">
    <source>
        <dbReference type="RefSeq" id="XP_022743574.1"/>
    </source>
</evidence>
<dbReference type="RefSeq" id="XP_022743567.1">
    <property type="nucleotide sequence ID" value="XM_022887832.1"/>
</dbReference>
<evidence type="ECO:0000313" key="13">
    <source>
        <dbReference type="RefSeq" id="XP_022743562.1"/>
    </source>
</evidence>
<dbReference type="OrthoDB" id="655030at2759"/>
<evidence type="ECO:0000313" key="11">
    <source>
        <dbReference type="RefSeq" id="XP_022743559.1"/>
    </source>
</evidence>
<dbReference type="RefSeq" id="XP_022743571.1">
    <property type="nucleotide sequence ID" value="XM_022887836.1"/>
</dbReference>
<evidence type="ECO:0000313" key="6">
    <source>
        <dbReference type="RefSeq" id="XP_022743553.1"/>
    </source>
</evidence>
<evidence type="ECO:0000256" key="2">
    <source>
        <dbReference type="ARBA" id="ARBA00022630"/>
    </source>
</evidence>
<keyword evidence="5" id="KW-1185">Reference proteome</keyword>
<dbReference type="PANTHER" id="PTHR46496:SF1">
    <property type="entry name" value="ZEAXANTHIN EPOXIDASE, CHLOROPLASTIC"/>
    <property type="match status" value="1"/>
</dbReference>
<evidence type="ECO:0000313" key="10">
    <source>
        <dbReference type="RefSeq" id="XP_022743558.1"/>
    </source>
</evidence>
<evidence type="ECO:0000313" key="15">
    <source>
        <dbReference type="RefSeq" id="XP_022743564.1"/>
    </source>
</evidence>
<evidence type="ECO:0000313" key="17">
    <source>
        <dbReference type="RefSeq" id="XP_022743566.1"/>
    </source>
</evidence>
<dbReference type="AlphaFoldDB" id="A0A6P5YSN0"/>
<evidence type="ECO:0000313" key="8">
    <source>
        <dbReference type="RefSeq" id="XP_022743556.1"/>
    </source>
</evidence>
<evidence type="ECO:0000313" key="19">
    <source>
        <dbReference type="RefSeq" id="XP_022743568.1"/>
    </source>
</evidence>
<dbReference type="RefSeq" id="XP_022743569.1">
    <property type="nucleotide sequence ID" value="XM_022887834.1"/>
</dbReference>
<proteinExistence type="predicted"/>
<evidence type="ECO:0000256" key="1">
    <source>
        <dbReference type="ARBA" id="ARBA00001974"/>
    </source>
</evidence>
<evidence type="ECO:0000313" key="12">
    <source>
        <dbReference type="RefSeq" id="XP_022743560.1"/>
    </source>
</evidence>
<dbReference type="RefSeq" id="XP_022743556.1">
    <property type="nucleotide sequence ID" value="XM_022887821.1"/>
</dbReference>
<dbReference type="RefSeq" id="XP_022743560.1">
    <property type="nucleotide sequence ID" value="XM_022887825.1"/>
</dbReference>
<evidence type="ECO:0000313" key="18">
    <source>
        <dbReference type="RefSeq" id="XP_022743567.1"/>
    </source>
</evidence>
<dbReference type="PANTHER" id="PTHR46496">
    <property type="match status" value="1"/>
</dbReference>
<dbReference type="GeneID" id="111294501"/>
<keyword evidence="4" id="KW-0560">Oxidoreductase</keyword>
<dbReference type="RefSeq" id="XP_022743565.1">
    <property type="nucleotide sequence ID" value="XM_022887830.1"/>
</dbReference>
<sequence>MKMQAFLSLEMIIRKLKKNSVALDIVNFGEHEEGKIDKLEALLTTINNSDTNHIFHDPAGANAFFNVLIRWKWFYCCCCSWWHLQTSIILCKIVLVRYRVFLGHKQYFVSSDVGAGKMQWYAFHKEPTGDVDSNERLLKIFKGWCDNVIGLLLATDEDSILRGDIYDRTLSLTCGRGRVTLLGDSIHAMQPNMGQRGCMAFKL</sequence>
<evidence type="ECO:0000256" key="3">
    <source>
        <dbReference type="ARBA" id="ARBA00022827"/>
    </source>
</evidence>
<dbReference type="RefSeq" id="XP_022743574.1">
    <property type="nucleotide sequence ID" value="XM_022887839.1"/>
</dbReference>
<dbReference type="RefSeq" id="XP_022743562.1">
    <property type="nucleotide sequence ID" value="XM_022887827.1"/>
</dbReference>
<evidence type="ECO:0000313" key="24">
    <source>
        <dbReference type="RefSeq" id="XP_022743573.1"/>
    </source>
</evidence>
<dbReference type="RefSeq" id="XP_022743559.1">
    <property type="nucleotide sequence ID" value="XM_022887824.1"/>
</dbReference>
<dbReference type="Gene3D" id="3.30.9.30">
    <property type="match status" value="1"/>
</dbReference>
<dbReference type="RefSeq" id="XP_022743557.1">
    <property type="nucleotide sequence ID" value="XM_022887822.1"/>
</dbReference>
<evidence type="ECO:0000313" key="20">
    <source>
        <dbReference type="RefSeq" id="XP_022743569.1"/>
    </source>
</evidence>
<dbReference type="RefSeq" id="XP_022743570.1">
    <property type="nucleotide sequence ID" value="XM_022887835.1"/>
</dbReference>
<dbReference type="Proteomes" id="UP000515121">
    <property type="component" value="Unplaced"/>
</dbReference>
<dbReference type="RefSeq" id="XP_022743572.1">
    <property type="nucleotide sequence ID" value="XM_022887837.1"/>
</dbReference>
<dbReference type="RefSeq" id="XP_022743566.1">
    <property type="nucleotide sequence ID" value="XM_022887831.1"/>
</dbReference>
<protein>
    <submittedName>
        <fullName evidence="6 7">Zeaxanthin epoxidase, chloroplastic-like isoform X1</fullName>
    </submittedName>
</protein>
<gene>
    <name evidence="6 7 8 9 10 11 12 13 14 15 16 17 18 19 20 21 22 23 24 25" type="primary">LOC111294501</name>
</gene>
<dbReference type="RefSeq" id="XP_022743563.1">
    <property type="nucleotide sequence ID" value="XM_022887828.1"/>
</dbReference>